<accession>A0A381NET5</accession>
<organism evidence="10">
    <name type="scientific">marine metagenome</name>
    <dbReference type="NCBI Taxonomy" id="408172"/>
    <lineage>
        <taxon>unclassified sequences</taxon>
        <taxon>metagenomes</taxon>
        <taxon>ecological metagenomes</taxon>
    </lineage>
</organism>
<feature type="transmembrane region" description="Helical" evidence="9">
    <location>
        <begin position="24"/>
        <end position="41"/>
    </location>
</feature>
<keyword evidence="9" id="KW-0472">Membrane</keyword>
<keyword evidence="6" id="KW-0378">Hydrolase</keyword>
<evidence type="ECO:0000256" key="3">
    <source>
        <dbReference type="ARBA" id="ARBA00005984"/>
    </source>
</evidence>
<keyword evidence="9" id="KW-0812">Transmembrane</keyword>
<dbReference type="InterPro" id="IPR018299">
    <property type="entry name" value="Alkaline_phosphatase_AS"/>
</dbReference>
<dbReference type="EMBL" id="UINC01000312">
    <property type="protein sequence ID" value="SUZ53072.1"/>
    <property type="molecule type" value="Genomic_DNA"/>
</dbReference>
<dbReference type="PANTHER" id="PTHR11596:SF5">
    <property type="entry name" value="ALKALINE PHOSPHATASE"/>
    <property type="match status" value="1"/>
</dbReference>
<protein>
    <recommendedName>
        <fullName evidence="11">Alkaline phosphatase</fullName>
    </recommendedName>
</protein>
<evidence type="ECO:0000256" key="8">
    <source>
        <dbReference type="ARBA" id="ARBA00022842"/>
    </source>
</evidence>
<dbReference type="PROSITE" id="PS00123">
    <property type="entry name" value="ALKALINE_PHOSPHATASE"/>
    <property type="match status" value="1"/>
</dbReference>
<name>A0A381NET5_9ZZZZ</name>
<dbReference type="InterPro" id="IPR001952">
    <property type="entry name" value="Alkaline_phosphatase"/>
</dbReference>
<evidence type="ECO:0000256" key="6">
    <source>
        <dbReference type="ARBA" id="ARBA00022801"/>
    </source>
</evidence>
<sequence>MKLISKERNNQYIYKIIKMKMNKFYIKFNLSLIFFLNTIFICSQDSPNIIFLIGDGMGLTQISTGMYANGNSTALEEFEYIGLSKTTSSNSFVTDSAASGTAMSSGEKTLNKVLGINSKNVTLKSILEICQDEGYKTALLATSSIVHATPASFYAKVISRYKYEDIALQFSKHSVDFFVGGGRNYFYKRTDGKNLIKEMDSYTFVKSIEEYNKSKASKIGFFTYDLEPPSILENRKFPLDQLTKITLSKLNSSKSPFFIMIEGSQIDWGSHENNLNYLTTEFIEFNSAIQAALDFAKKDGNTLVIVTADHETGGLALLGGNISQKRVYGKFNTKGHSATMVPVFSYGPNSESFKGIYENTEIFKKLKNTLDIK</sequence>
<evidence type="ECO:0000256" key="7">
    <source>
        <dbReference type="ARBA" id="ARBA00022833"/>
    </source>
</evidence>
<proteinExistence type="inferred from homology"/>
<keyword evidence="8" id="KW-0460">Magnesium</keyword>
<dbReference type="InterPro" id="IPR017850">
    <property type="entry name" value="Alkaline_phosphatase_core_sf"/>
</dbReference>
<evidence type="ECO:0000256" key="2">
    <source>
        <dbReference type="ARBA" id="ARBA00001947"/>
    </source>
</evidence>
<dbReference type="SUPFAM" id="SSF53649">
    <property type="entry name" value="Alkaline phosphatase-like"/>
    <property type="match status" value="1"/>
</dbReference>
<evidence type="ECO:0000256" key="9">
    <source>
        <dbReference type="SAM" id="Phobius"/>
    </source>
</evidence>
<evidence type="ECO:0008006" key="11">
    <source>
        <dbReference type="Google" id="ProtNLM"/>
    </source>
</evidence>
<dbReference type="GO" id="GO:0046872">
    <property type="term" value="F:metal ion binding"/>
    <property type="evidence" value="ECO:0007669"/>
    <property type="project" value="UniProtKB-KW"/>
</dbReference>
<evidence type="ECO:0000256" key="4">
    <source>
        <dbReference type="ARBA" id="ARBA00022553"/>
    </source>
</evidence>
<dbReference type="PANTHER" id="PTHR11596">
    <property type="entry name" value="ALKALINE PHOSPHATASE"/>
    <property type="match status" value="1"/>
</dbReference>
<dbReference type="Pfam" id="PF00245">
    <property type="entry name" value="Alk_phosphatase"/>
    <property type="match status" value="1"/>
</dbReference>
<dbReference type="GO" id="GO:0004035">
    <property type="term" value="F:alkaline phosphatase activity"/>
    <property type="evidence" value="ECO:0007669"/>
    <property type="project" value="TreeGrafter"/>
</dbReference>
<comment type="cofactor">
    <cofactor evidence="1">
        <name>Mg(2+)</name>
        <dbReference type="ChEBI" id="CHEBI:18420"/>
    </cofactor>
</comment>
<keyword evidence="4" id="KW-0597">Phosphoprotein</keyword>
<keyword evidence="7" id="KW-0862">Zinc</keyword>
<reference evidence="10" key="1">
    <citation type="submission" date="2018-05" db="EMBL/GenBank/DDBJ databases">
        <authorList>
            <person name="Lanie J.A."/>
            <person name="Ng W.-L."/>
            <person name="Kazmierczak K.M."/>
            <person name="Andrzejewski T.M."/>
            <person name="Davidsen T.M."/>
            <person name="Wayne K.J."/>
            <person name="Tettelin H."/>
            <person name="Glass J.I."/>
            <person name="Rusch D."/>
            <person name="Podicherti R."/>
            <person name="Tsui H.-C.T."/>
            <person name="Winkler M.E."/>
        </authorList>
    </citation>
    <scope>NUCLEOTIDE SEQUENCE</scope>
</reference>
<keyword evidence="5" id="KW-0479">Metal-binding</keyword>
<comment type="similarity">
    <text evidence="3">Belongs to the alkaline phosphatase family.</text>
</comment>
<dbReference type="Gene3D" id="3.40.720.10">
    <property type="entry name" value="Alkaline Phosphatase, subunit A"/>
    <property type="match status" value="1"/>
</dbReference>
<dbReference type="PRINTS" id="PR00113">
    <property type="entry name" value="ALKPHPHTASE"/>
</dbReference>
<evidence type="ECO:0000256" key="1">
    <source>
        <dbReference type="ARBA" id="ARBA00001946"/>
    </source>
</evidence>
<evidence type="ECO:0000313" key="10">
    <source>
        <dbReference type="EMBL" id="SUZ53072.1"/>
    </source>
</evidence>
<comment type="cofactor">
    <cofactor evidence="2">
        <name>Zn(2+)</name>
        <dbReference type="ChEBI" id="CHEBI:29105"/>
    </cofactor>
</comment>
<dbReference type="AlphaFoldDB" id="A0A381NET5"/>
<evidence type="ECO:0000256" key="5">
    <source>
        <dbReference type="ARBA" id="ARBA00022723"/>
    </source>
</evidence>
<dbReference type="SMART" id="SM00098">
    <property type="entry name" value="alkPPc"/>
    <property type="match status" value="1"/>
</dbReference>
<gene>
    <name evidence="10" type="ORF">METZ01_LOCUS5926</name>
</gene>
<keyword evidence="9" id="KW-1133">Transmembrane helix</keyword>
<dbReference type="CDD" id="cd16012">
    <property type="entry name" value="ALP"/>
    <property type="match status" value="1"/>
</dbReference>